<reference evidence="1 2" key="1">
    <citation type="submission" date="2020-02" db="EMBL/GenBank/DDBJ databases">
        <authorList>
            <person name="Zheng R.K."/>
            <person name="Sun C.M."/>
        </authorList>
    </citation>
    <scope>NUCLEOTIDE SEQUENCE [LARGE SCALE GENOMIC DNA]</scope>
    <source>
        <strain evidence="2">zrk23</strain>
    </source>
</reference>
<name>A0A6G6Y931_9SPHN</name>
<dbReference type="EMBL" id="CP049109">
    <property type="protein sequence ID" value="QIG81076.1"/>
    <property type="molecule type" value="Genomic_DNA"/>
</dbReference>
<evidence type="ECO:0000313" key="2">
    <source>
        <dbReference type="Proteomes" id="UP000501568"/>
    </source>
</evidence>
<dbReference type="Proteomes" id="UP000501568">
    <property type="component" value="Chromosome"/>
</dbReference>
<keyword evidence="2" id="KW-1185">Reference proteome</keyword>
<dbReference type="AlphaFoldDB" id="A0A6G6Y931"/>
<gene>
    <name evidence="1" type="ORF">G5C33_15655</name>
</gene>
<evidence type="ECO:0000313" key="1">
    <source>
        <dbReference type="EMBL" id="QIG81076.1"/>
    </source>
</evidence>
<organism evidence="1 2">
    <name type="scientific">Stakelama tenebrarum</name>
    <dbReference type="NCBI Taxonomy" id="2711215"/>
    <lineage>
        <taxon>Bacteria</taxon>
        <taxon>Pseudomonadati</taxon>
        <taxon>Pseudomonadota</taxon>
        <taxon>Alphaproteobacteria</taxon>
        <taxon>Sphingomonadales</taxon>
        <taxon>Sphingomonadaceae</taxon>
        <taxon>Stakelama</taxon>
    </lineage>
</organism>
<dbReference type="RefSeq" id="WP_165328003.1">
    <property type="nucleotide sequence ID" value="NZ_CP049109.1"/>
</dbReference>
<sequence length="520" mass="57409">MPLSLPMAVFGPLANGADVRLLARPEGNQLSSAAQAEFSRFYYAGWQGSAVREKPYWAFFRLDSDYWGLAKSEVIAKRSMGVIFVSWLLLLTEAQLNEIGWQTYCLWNEALPAPLRLLEPGTRLAPAVVRPHPEYAVGSDVFAPAENLAFSISAGWDQHRPVFLPSVPSLGGTPESTLAIVQKRLGTMIAGHSYATWPGIEDHDFQTLDGPFDLLVGERPAAKRERLTANTETPPTTVWLDRRQRECGIEGVPKELNESDLKQIAEARFEEHRKQLVERRNFGVFGEIARSSHVNSFAAPTLLFLVVDALPPADKVTAIDTFVADALKDVREAGQFENGSDKIAIESMTRDLIFRLAPHTIAKLHRSLFGTVDAPTLTSDIDRALDRQLARCSDWSWAAPATLREMAGLLEPSDVADRLRNKLLATLGAMNAAEANDDIAAYLDTCPDFGSAWSRYHSMSSSLPERHRTSFEKHTAPILEARALDCIRNPRNVTEAMEAIVRTLFMLADGGLSGSEGAIR</sequence>
<protein>
    <submittedName>
        <fullName evidence="1">Uncharacterized protein</fullName>
    </submittedName>
</protein>
<accession>A0A6G6Y931</accession>
<proteinExistence type="predicted"/>
<dbReference type="KEGG" id="spzr:G5C33_15655"/>